<reference evidence="2" key="2">
    <citation type="journal article" date="2014" name="Genome Announc.">
        <title>Complete Genome Sequence of Mycoplasma californicum Strain HAZ160_1 from Bovine Mastitic Milk in Japan.</title>
        <authorList>
            <person name="Hata E."/>
            <person name="Murakami K."/>
        </authorList>
    </citation>
    <scope>NUCLEOTIDE SEQUENCE</scope>
    <source>
        <strain evidence="2">HAZ160_1</strain>
    </source>
</reference>
<feature type="transmembrane region" description="Helical" evidence="1">
    <location>
        <begin position="43"/>
        <end position="68"/>
    </location>
</feature>
<evidence type="ECO:0000313" key="2">
    <source>
        <dbReference type="EMBL" id="BAP01101.1"/>
    </source>
</evidence>
<feature type="transmembrane region" description="Helical" evidence="1">
    <location>
        <begin position="12"/>
        <end position="31"/>
    </location>
</feature>
<dbReference type="NCBIfam" id="NF046054">
    <property type="entry name" value="memb_MPN527"/>
    <property type="match status" value="1"/>
</dbReference>
<dbReference type="EMBL" id="AP013353">
    <property type="protein sequence ID" value="BAP01101.1"/>
    <property type="molecule type" value="Genomic_DNA"/>
</dbReference>
<feature type="transmembrane region" description="Helical" evidence="1">
    <location>
        <begin position="192"/>
        <end position="213"/>
    </location>
</feature>
<organism evidence="2">
    <name type="scientific">Mycoplasmopsis californica HAZ160_1</name>
    <dbReference type="NCBI Taxonomy" id="1397850"/>
    <lineage>
        <taxon>Bacteria</taxon>
        <taxon>Bacillati</taxon>
        <taxon>Mycoplasmatota</taxon>
        <taxon>Mycoplasmoidales</taxon>
        <taxon>Metamycoplasmataceae</taxon>
        <taxon>Mycoplasmopsis</taxon>
    </lineage>
</organism>
<evidence type="ECO:0000256" key="1">
    <source>
        <dbReference type="SAM" id="Phobius"/>
    </source>
</evidence>
<gene>
    <name evidence="2" type="ORF">MCAL160_0591</name>
</gene>
<proteinExistence type="predicted"/>
<feature type="transmembrane region" description="Helical" evidence="1">
    <location>
        <begin position="123"/>
        <end position="148"/>
    </location>
</feature>
<sequence length="232" mass="26010">MYWSSQIVKKIVLTGLLLALSIIGDFFGKFLPFNSFLKFNLSLIFTLSAFRFIGISWGMIVVFSLMILGPTYSSAGYTDIGILGHALLLLAQTTFILFYLLFYKLITVHFRLKHYSTRVKAELIANPIALIIATILATVFMIVVNVFFATPTYFYLFKAIKSPNFVTLAAQYDSKFKGLFFGIPNYYLGSSVVYGLFNISNYAINSVLIVLILRIGAKANLFTLAQGAKIIY</sequence>
<feature type="transmembrane region" description="Helical" evidence="1">
    <location>
        <begin position="80"/>
        <end position="102"/>
    </location>
</feature>
<name>A0AAT9F8C4_9BACT</name>
<dbReference type="Gene3D" id="1.10.1760.20">
    <property type="match status" value="1"/>
</dbReference>
<reference evidence="2" key="3">
    <citation type="journal article" date="2019" name="Vet. Microbiol.">
        <title>Mutations associated with change of susceptibility to lincosamides and/or macrolides in field and laboratory-derived Mycoplasma californicum strains in Japan, and development of a rapid detection method for these mutations.</title>
        <authorList>
            <person name="Hata E."/>
            <person name="Nagai K."/>
            <person name="Murakami K."/>
        </authorList>
    </citation>
    <scope>NUCLEOTIDE SEQUENCE</scope>
    <source>
        <strain evidence="2">HAZ160_1</strain>
    </source>
</reference>
<dbReference type="AlphaFoldDB" id="A0AAT9F8C4"/>
<keyword evidence="1" id="KW-0812">Transmembrane</keyword>
<reference evidence="2" key="1">
    <citation type="journal article" date="2014" name="Appl. Environ. Microbiol.">
        <title>Molecular Epidemiology of Cases of Mycoplasma californicum Infection in Japan.</title>
        <authorList>
            <person name="Hata E."/>
            <person name="Suzuki K."/>
            <person name="Hanyu H."/>
            <person name="Itoh M."/>
            <person name="Higuchi H."/>
            <person name="Kobayashi H."/>
        </authorList>
    </citation>
    <scope>NUCLEOTIDE SEQUENCE</scope>
    <source>
        <strain evidence="2">HAZ160_1</strain>
    </source>
</reference>
<accession>A0AAT9F8C4</accession>
<keyword evidence="1" id="KW-1133">Transmembrane helix</keyword>
<keyword evidence="1" id="KW-0472">Membrane</keyword>
<reference evidence="2" key="4">
    <citation type="submission" date="2024-06" db="EMBL/GenBank/DDBJ databases">
        <authorList>
            <consortium name="Mycoplasma californicum genome sequencing consortium"/>
            <person name="Hata E."/>
            <person name="Tanaka K."/>
            <person name="Tamamura Y."/>
        </authorList>
    </citation>
    <scope>NUCLEOTIDE SEQUENCE</scope>
    <source>
        <strain evidence="2">HAZ160_1</strain>
    </source>
</reference>
<protein>
    <submittedName>
        <fullName evidence="2">Uncharacterized protein</fullName>
    </submittedName>
</protein>
<dbReference type="KEGG" id="mcm:MCAL160_0591"/>
<dbReference type="RefSeq" id="WP_041103131.1">
    <property type="nucleotide sequence ID" value="NZ_AP013353.1"/>
</dbReference>